<evidence type="ECO:0000313" key="10">
    <source>
        <dbReference type="EMBL" id="MBB6342721.1"/>
    </source>
</evidence>
<evidence type="ECO:0000256" key="3">
    <source>
        <dbReference type="PROSITE-ProRule" id="PRU00284"/>
    </source>
</evidence>
<keyword evidence="1" id="KW-0488">Methylation</keyword>
<evidence type="ECO:0000259" key="7">
    <source>
        <dbReference type="PROSITE" id="PS50111"/>
    </source>
</evidence>
<comment type="caution">
    <text evidence="10">The sequence shown here is derived from an EMBL/GenBank/DDBJ whole genome shotgun (WGS) entry which is preliminary data.</text>
</comment>
<dbReference type="SMART" id="SM00283">
    <property type="entry name" value="MA"/>
    <property type="match status" value="1"/>
</dbReference>
<dbReference type="PROSITE" id="PS50885">
    <property type="entry name" value="HAMP"/>
    <property type="match status" value="1"/>
</dbReference>
<keyword evidence="6" id="KW-1133">Transmembrane helix</keyword>
<dbReference type="Pfam" id="PF13188">
    <property type="entry name" value="PAS_8"/>
    <property type="match status" value="2"/>
</dbReference>
<dbReference type="PANTHER" id="PTHR43531:SF14">
    <property type="entry name" value="METHYL-ACCEPTING CHEMOTAXIS PROTEIN I-RELATED"/>
    <property type="match status" value="1"/>
</dbReference>
<dbReference type="Gene3D" id="3.30.450.20">
    <property type="entry name" value="PAS domain"/>
    <property type="match status" value="3"/>
</dbReference>
<feature type="domain" description="PAS" evidence="8">
    <location>
        <begin position="25"/>
        <end position="60"/>
    </location>
</feature>
<gene>
    <name evidence="10" type="ORF">HNP49_002903</name>
</gene>
<feature type="compositionally biased region" description="Low complexity" evidence="5">
    <location>
        <begin position="876"/>
        <end position="887"/>
    </location>
</feature>
<dbReference type="CDD" id="cd00130">
    <property type="entry name" value="PAS"/>
    <property type="match status" value="1"/>
</dbReference>
<reference evidence="10 11" key="1">
    <citation type="submission" date="2020-08" db="EMBL/GenBank/DDBJ databases">
        <title>Functional genomics of gut bacteria from endangered species of beetles.</title>
        <authorList>
            <person name="Carlos-Shanley C."/>
        </authorList>
    </citation>
    <scope>NUCLEOTIDE SEQUENCE [LARGE SCALE GENOMIC DNA]</scope>
    <source>
        <strain evidence="10 11">S00202</strain>
    </source>
</reference>
<dbReference type="GO" id="GO:0007165">
    <property type="term" value="P:signal transduction"/>
    <property type="evidence" value="ECO:0007669"/>
    <property type="project" value="UniProtKB-KW"/>
</dbReference>
<proteinExistence type="inferred from homology"/>
<dbReference type="SMART" id="SM00091">
    <property type="entry name" value="PAS"/>
    <property type="match status" value="3"/>
</dbReference>
<dbReference type="Pfam" id="PF08447">
    <property type="entry name" value="PAS_3"/>
    <property type="match status" value="1"/>
</dbReference>
<organism evidence="10 11">
    <name type="scientific">Pseudomonas fluvialis</name>
    <dbReference type="NCBI Taxonomy" id="1793966"/>
    <lineage>
        <taxon>Bacteria</taxon>
        <taxon>Pseudomonadati</taxon>
        <taxon>Pseudomonadota</taxon>
        <taxon>Gammaproteobacteria</taxon>
        <taxon>Pseudomonadales</taxon>
        <taxon>Pseudomonadaceae</taxon>
        <taxon>Pseudomonas</taxon>
    </lineage>
</organism>
<dbReference type="PANTHER" id="PTHR43531">
    <property type="entry name" value="PROTEIN ICFG"/>
    <property type="match status" value="1"/>
</dbReference>
<evidence type="ECO:0000256" key="4">
    <source>
        <dbReference type="SAM" id="Coils"/>
    </source>
</evidence>
<evidence type="ECO:0000256" key="5">
    <source>
        <dbReference type="SAM" id="MobiDB-lite"/>
    </source>
</evidence>
<dbReference type="InterPro" id="IPR035965">
    <property type="entry name" value="PAS-like_dom_sf"/>
</dbReference>
<keyword evidence="6" id="KW-0472">Membrane</keyword>
<dbReference type="InterPro" id="IPR013655">
    <property type="entry name" value="PAS_fold_3"/>
</dbReference>
<keyword evidence="3" id="KW-0807">Transducer</keyword>
<name>A0A7X0BV50_9PSED</name>
<dbReference type="EMBL" id="JACHLL010000005">
    <property type="protein sequence ID" value="MBB6342721.1"/>
    <property type="molecule type" value="Genomic_DNA"/>
</dbReference>
<evidence type="ECO:0000256" key="2">
    <source>
        <dbReference type="ARBA" id="ARBA00029447"/>
    </source>
</evidence>
<dbReference type="FunFam" id="3.30.450.20:FF:000075">
    <property type="entry name" value="Methyl-accepting chemotaxis protein"/>
    <property type="match status" value="2"/>
</dbReference>
<evidence type="ECO:0000259" key="9">
    <source>
        <dbReference type="PROSITE" id="PS50885"/>
    </source>
</evidence>
<keyword evidence="11" id="KW-1185">Reference proteome</keyword>
<dbReference type="InterPro" id="IPR001610">
    <property type="entry name" value="PAC"/>
</dbReference>
<feature type="domain" description="HAMP" evidence="9">
    <location>
        <begin position="567"/>
        <end position="619"/>
    </location>
</feature>
<evidence type="ECO:0000256" key="1">
    <source>
        <dbReference type="ARBA" id="ARBA00022481"/>
    </source>
</evidence>
<dbReference type="GO" id="GO:0005886">
    <property type="term" value="C:plasma membrane"/>
    <property type="evidence" value="ECO:0007669"/>
    <property type="project" value="TreeGrafter"/>
</dbReference>
<dbReference type="CDD" id="cd11386">
    <property type="entry name" value="MCP_signal"/>
    <property type="match status" value="1"/>
</dbReference>
<dbReference type="SUPFAM" id="SSF55785">
    <property type="entry name" value="PYP-like sensor domain (PAS domain)"/>
    <property type="match status" value="2"/>
</dbReference>
<dbReference type="SUPFAM" id="SSF58104">
    <property type="entry name" value="Methyl-accepting chemotaxis protein (MCP) signaling domain"/>
    <property type="match status" value="1"/>
</dbReference>
<dbReference type="Pfam" id="PF18947">
    <property type="entry name" value="HAMP_2"/>
    <property type="match status" value="1"/>
</dbReference>
<evidence type="ECO:0000259" key="8">
    <source>
        <dbReference type="PROSITE" id="PS50112"/>
    </source>
</evidence>
<dbReference type="AlphaFoldDB" id="A0A7X0BV50"/>
<dbReference type="Pfam" id="PF00015">
    <property type="entry name" value="MCPsignal"/>
    <property type="match status" value="1"/>
</dbReference>
<feature type="transmembrane region" description="Helical" evidence="6">
    <location>
        <begin position="170"/>
        <end position="188"/>
    </location>
</feature>
<dbReference type="FunFam" id="1.10.287.950:FF:000002">
    <property type="entry name" value="Methyl-accepting chemotaxis protein"/>
    <property type="match status" value="1"/>
</dbReference>
<dbReference type="InterPro" id="IPR003660">
    <property type="entry name" value="HAMP_dom"/>
</dbReference>
<comment type="similarity">
    <text evidence="2">Belongs to the methyl-accepting chemotaxis (MCP) protein family.</text>
</comment>
<accession>A0A7X0BV50</accession>
<evidence type="ECO:0000256" key="6">
    <source>
        <dbReference type="SAM" id="Phobius"/>
    </source>
</evidence>
<dbReference type="Gene3D" id="1.10.287.950">
    <property type="entry name" value="Methyl-accepting chemotaxis protein"/>
    <property type="match status" value="1"/>
</dbReference>
<keyword evidence="4" id="KW-0175">Coiled coil</keyword>
<dbReference type="NCBIfam" id="TIGR00229">
    <property type="entry name" value="sensory_box"/>
    <property type="match status" value="1"/>
</dbReference>
<dbReference type="GO" id="GO:0004888">
    <property type="term" value="F:transmembrane signaling receptor activity"/>
    <property type="evidence" value="ECO:0007669"/>
    <property type="project" value="TreeGrafter"/>
</dbReference>
<dbReference type="InterPro" id="IPR004089">
    <property type="entry name" value="MCPsignal_dom"/>
</dbReference>
<dbReference type="InterPro" id="IPR051310">
    <property type="entry name" value="MCP_chemotaxis"/>
</dbReference>
<sequence length="917" mass="99205">MRTNLPITNQEFVLRDGMTIVSRTDLKGRITFVNDDFLEASGFTEAELIGEPHNIVRHPDMPEAAFADLWATLKAGRPWTGMVKNRCKDGGFYWVLANATPIREGNSVVGYMSVRTRPSREQVQAAEHLYQLFRDGKAKGWEIREGKGVKLGMLSRATRLTERFSLGGKFALLGLGSVLATLAAAAAANSGNPALLAVPVAILLLTLIGGLRLSSALGQSLENASEHLERFAQANFDGIVEASGHDQLAQMRLALKRLQTRLGFEFADTKRNAQASLRIRQALDVAATNIMVADAGYNIIYTNNALQAMFHTAEGDLRAQLPNFDAKSILGSNIDIFHKSPAHQRGLLDRLQQTYQTRLVIGGRTFDLIVNPILDSGKRIGTVVEWKDMTAELAVRERELALAAENARIKIALDNVSSNVMIADNERNIIYMNHTVKAMMQNAESDLRKALPSFDASRLLGGSIDQFHKNPEHQKHLLATFTSTYRAQIEVGGRTFALAANPVISESGERLGAVVEWNDRTVEVAVEREVASVVTAAAAGDFTRRLDLRDKNGFLLNLATGLNQLVETADKGLQDVVRMLGALAQGDLTQRITDDYQGTFGQLKDFSNETAISLSRMLGQIREGADTIYTAANEISVGNTDLSSRTEEQASSLEETASSMEELTSTVKLNADNARQANSLAVNASEVAIDGGSVVEQVVRTMSSINESSRKISDIISVIDGIAFQTNILALNAAVEAARAGEQGRGFAVVAAEVRNLAQRSAAAAKEIKTLISDSVDKVETGNTLVAQAGKTMSEIVTAIKRVTDIMAEIAAASAEQSTGIEEVNGAVSQMDEMTQQNAALVEQAAAAAESLLDQAAAMTEAVGIFKFEHASQRPALAAPAVPRALPSRSEPPQRSERAQRQALPRASSHDDEWEQF</sequence>
<evidence type="ECO:0000313" key="11">
    <source>
        <dbReference type="Proteomes" id="UP000557193"/>
    </source>
</evidence>
<feature type="domain" description="Methyl-accepting transducer" evidence="7">
    <location>
        <begin position="624"/>
        <end position="853"/>
    </location>
</feature>
<dbReference type="SMART" id="SM00086">
    <property type="entry name" value="PAC"/>
    <property type="match status" value="1"/>
</dbReference>
<keyword evidence="6" id="KW-0812">Transmembrane</keyword>
<dbReference type="InterPro" id="IPR000014">
    <property type="entry name" value="PAS"/>
</dbReference>
<protein>
    <submittedName>
        <fullName evidence="10">PAS domain S-box-containing protein</fullName>
    </submittedName>
</protein>
<dbReference type="PROSITE" id="PS50111">
    <property type="entry name" value="CHEMOTAXIS_TRANSDUC_2"/>
    <property type="match status" value="1"/>
</dbReference>
<dbReference type="PROSITE" id="PS50112">
    <property type="entry name" value="PAS"/>
    <property type="match status" value="1"/>
</dbReference>
<feature type="coiled-coil region" evidence="4">
    <location>
        <begin position="831"/>
        <end position="862"/>
    </location>
</feature>
<feature type="region of interest" description="Disordered" evidence="5">
    <location>
        <begin position="876"/>
        <end position="917"/>
    </location>
</feature>
<dbReference type="GO" id="GO:0006935">
    <property type="term" value="P:chemotaxis"/>
    <property type="evidence" value="ECO:0007669"/>
    <property type="project" value="TreeGrafter"/>
</dbReference>
<dbReference type="Proteomes" id="UP000557193">
    <property type="component" value="Unassembled WGS sequence"/>
</dbReference>